<feature type="region of interest" description="Disordered" evidence="1">
    <location>
        <begin position="1"/>
        <end position="47"/>
    </location>
</feature>
<evidence type="ECO:0000313" key="2">
    <source>
        <dbReference type="EMBL" id="POY74459.1"/>
    </source>
</evidence>
<dbReference type="EMBL" id="PJQD01000024">
    <property type="protein sequence ID" value="POY74459.1"/>
    <property type="molecule type" value="Genomic_DNA"/>
</dbReference>
<feature type="compositionally biased region" description="Low complexity" evidence="1">
    <location>
        <begin position="1"/>
        <end position="15"/>
    </location>
</feature>
<sequence>MAPTQTAASTSTSASGRGAPQRPAPYPLGETDRSQTRRRRRVSSLAADPALDTLGALYVGWAQGERDPAPLCCPQRAKQSLVRKYGNAAVGSYSDSVQSFVNSATSVHARAKQPHLDHPPSSAGLQESGSSGDARAHANYGQTAVPSSLPLGSLPPLPLAPVHYVGGAFDFLPSARIEPALALPPLAPQPSFDAAFSMPSTPPECTAGAPSMLATPSLPTFDACEFLDASLALFQSASQPPSPILLLPSLPNLDAHSQQQAPPPPPPQFSFDLKDFTSVQRKLETVPEDDYDESLFSSGESAIGSSSATDVMSEAGWAW</sequence>
<dbReference type="Proteomes" id="UP000237144">
    <property type="component" value="Unassembled WGS sequence"/>
</dbReference>
<evidence type="ECO:0000313" key="3">
    <source>
        <dbReference type="Proteomes" id="UP000237144"/>
    </source>
</evidence>
<feature type="compositionally biased region" description="Low complexity" evidence="1">
    <location>
        <begin position="294"/>
        <end position="308"/>
    </location>
</feature>
<protein>
    <submittedName>
        <fullName evidence="2">Uncharacterized protein</fullName>
    </submittedName>
</protein>
<evidence type="ECO:0000256" key="1">
    <source>
        <dbReference type="SAM" id="MobiDB-lite"/>
    </source>
</evidence>
<name>A0A2S5BCF1_9BASI</name>
<dbReference type="OrthoDB" id="2530449at2759"/>
<dbReference type="AlphaFoldDB" id="A0A2S5BCF1"/>
<feature type="region of interest" description="Disordered" evidence="1">
    <location>
        <begin position="286"/>
        <end position="319"/>
    </location>
</feature>
<keyword evidence="3" id="KW-1185">Reference proteome</keyword>
<feature type="region of interest" description="Disordered" evidence="1">
    <location>
        <begin position="248"/>
        <end position="272"/>
    </location>
</feature>
<reference evidence="2 3" key="1">
    <citation type="journal article" date="2018" name="Front. Microbiol.">
        <title>Prospects for Fungal Bioremediation of Acidic Radioactive Waste Sites: Characterization and Genome Sequence of Rhodotorula taiwanensis MD1149.</title>
        <authorList>
            <person name="Tkavc R."/>
            <person name="Matrosova V.Y."/>
            <person name="Grichenko O.E."/>
            <person name="Gostincar C."/>
            <person name="Volpe R.P."/>
            <person name="Klimenkova P."/>
            <person name="Gaidamakova E.K."/>
            <person name="Zhou C.E."/>
            <person name="Stewart B.J."/>
            <person name="Lyman M.G."/>
            <person name="Malfatti S.A."/>
            <person name="Rubinfeld B."/>
            <person name="Courtot M."/>
            <person name="Singh J."/>
            <person name="Dalgard C.L."/>
            <person name="Hamilton T."/>
            <person name="Frey K.G."/>
            <person name="Gunde-Cimerman N."/>
            <person name="Dugan L."/>
            <person name="Daly M.J."/>
        </authorList>
    </citation>
    <scope>NUCLEOTIDE SEQUENCE [LARGE SCALE GENOMIC DNA]</scope>
    <source>
        <strain evidence="2 3">MD1149</strain>
    </source>
</reference>
<proteinExistence type="predicted"/>
<gene>
    <name evidence="2" type="ORF">BMF94_2457</name>
</gene>
<accession>A0A2S5BCF1</accession>
<organism evidence="2 3">
    <name type="scientific">Rhodotorula taiwanensis</name>
    <dbReference type="NCBI Taxonomy" id="741276"/>
    <lineage>
        <taxon>Eukaryota</taxon>
        <taxon>Fungi</taxon>
        <taxon>Dikarya</taxon>
        <taxon>Basidiomycota</taxon>
        <taxon>Pucciniomycotina</taxon>
        <taxon>Microbotryomycetes</taxon>
        <taxon>Sporidiobolales</taxon>
        <taxon>Sporidiobolaceae</taxon>
        <taxon>Rhodotorula</taxon>
    </lineage>
</organism>
<comment type="caution">
    <text evidence="2">The sequence shown here is derived from an EMBL/GenBank/DDBJ whole genome shotgun (WGS) entry which is preliminary data.</text>
</comment>
<feature type="region of interest" description="Disordered" evidence="1">
    <location>
        <begin position="105"/>
        <end position="139"/>
    </location>
</feature>